<dbReference type="Proteomes" id="UP000298663">
    <property type="component" value="Unassembled WGS sequence"/>
</dbReference>
<evidence type="ECO:0000256" key="1">
    <source>
        <dbReference type="SAM" id="MobiDB-lite"/>
    </source>
</evidence>
<gene>
    <name evidence="3" type="ORF">L596_004982</name>
</gene>
<dbReference type="AlphaFoldDB" id="A0A4U8UXH3"/>
<feature type="transmembrane region" description="Helical" evidence="2">
    <location>
        <begin position="12"/>
        <end position="28"/>
    </location>
</feature>
<accession>A0A4U8UXH3</accession>
<keyword evidence="2" id="KW-0472">Membrane</keyword>
<keyword evidence="4" id="KW-1185">Reference proteome</keyword>
<feature type="region of interest" description="Disordered" evidence="1">
    <location>
        <begin position="45"/>
        <end position="66"/>
    </location>
</feature>
<feature type="compositionally biased region" description="Polar residues" evidence="1">
    <location>
        <begin position="53"/>
        <end position="64"/>
    </location>
</feature>
<proteinExistence type="predicted"/>
<reference evidence="3 4" key="2">
    <citation type="journal article" date="2019" name="G3 (Bethesda)">
        <title>Hybrid Assembly of the Genome of the Entomopathogenic Nematode Steinernema carpocapsae Identifies the X-Chromosome.</title>
        <authorList>
            <person name="Serra L."/>
            <person name="Macchietto M."/>
            <person name="Macias-Munoz A."/>
            <person name="McGill C.J."/>
            <person name="Rodriguez I.M."/>
            <person name="Rodriguez B."/>
            <person name="Murad R."/>
            <person name="Mortazavi A."/>
        </authorList>
    </citation>
    <scope>NUCLEOTIDE SEQUENCE [LARGE SCALE GENOMIC DNA]</scope>
    <source>
        <strain evidence="3 4">ALL</strain>
    </source>
</reference>
<organism evidence="3 4">
    <name type="scientific">Steinernema carpocapsae</name>
    <name type="common">Entomopathogenic nematode</name>
    <dbReference type="NCBI Taxonomy" id="34508"/>
    <lineage>
        <taxon>Eukaryota</taxon>
        <taxon>Metazoa</taxon>
        <taxon>Ecdysozoa</taxon>
        <taxon>Nematoda</taxon>
        <taxon>Chromadorea</taxon>
        <taxon>Rhabditida</taxon>
        <taxon>Tylenchina</taxon>
        <taxon>Panagrolaimomorpha</taxon>
        <taxon>Strongyloidoidea</taxon>
        <taxon>Steinernematidae</taxon>
        <taxon>Steinernema</taxon>
    </lineage>
</organism>
<keyword evidence="2" id="KW-0812">Transmembrane</keyword>
<protein>
    <submittedName>
        <fullName evidence="3">Uncharacterized protein</fullName>
    </submittedName>
</protein>
<name>A0A4U8UXH3_STECR</name>
<keyword evidence="2" id="KW-1133">Transmembrane helix</keyword>
<evidence type="ECO:0000313" key="4">
    <source>
        <dbReference type="Proteomes" id="UP000298663"/>
    </source>
</evidence>
<reference evidence="3 4" key="1">
    <citation type="journal article" date="2015" name="Genome Biol.">
        <title>Comparative genomics of Steinernema reveals deeply conserved gene regulatory networks.</title>
        <authorList>
            <person name="Dillman A.R."/>
            <person name="Macchietto M."/>
            <person name="Porter C.F."/>
            <person name="Rogers A."/>
            <person name="Williams B."/>
            <person name="Antoshechkin I."/>
            <person name="Lee M.M."/>
            <person name="Goodwin Z."/>
            <person name="Lu X."/>
            <person name="Lewis E.E."/>
            <person name="Goodrich-Blair H."/>
            <person name="Stock S.P."/>
            <person name="Adams B.J."/>
            <person name="Sternberg P.W."/>
            <person name="Mortazavi A."/>
        </authorList>
    </citation>
    <scope>NUCLEOTIDE SEQUENCE [LARGE SCALE GENOMIC DNA]</scope>
    <source>
        <strain evidence="3 4">ALL</strain>
    </source>
</reference>
<dbReference type="EMBL" id="AZBU02000001">
    <property type="protein sequence ID" value="TMS38210.1"/>
    <property type="molecule type" value="Genomic_DNA"/>
</dbReference>
<evidence type="ECO:0000313" key="3">
    <source>
        <dbReference type="EMBL" id="TMS38210.1"/>
    </source>
</evidence>
<sequence>MATTMSRTNEIVVSLNVGLAFMMTFLGFDMKNLIEEGVIPSIAEQFPGRMDPTPNTTGSKSATPPSRLRRWCLRWLSSGSARGEV</sequence>
<evidence type="ECO:0000256" key="2">
    <source>
        <dbReference type="SAM" id="Phobius"/>
    </source>
</evidence>
<comment type="caution">
    <text evidence="3">The sequence shown here is derived from an EMBL/GenBank/DDBJ whole genome shotgun (WGS) entry which is preliminary data.</text>
</comment>